<feature type="compositionally biased region" description="Polar residues" evidence="1">
    <location>
        <begin position="15"/>
        <end position="26"/>
    </location>
</feature>
<reference evidence="2 3" key="1">
    <citation type="journal article" date="2020" name="ISME J.">
        <title>Uncovering the hidden diversity of litter-decomposition mechanisms in mushroom-forming fungi.</title>
        <authorList>
            <person name="Floudas D."/>
            <person name="Bentzer J."/>
            <person name="Ahren D."/>
            <person name="Johansson T."/>
            <person name="Persson P."/>
            <person name="Tunlid A."/>
        </authorList>
    </citation>
    <scope>NUCLEOTIDE SEQUENCE [LARGE SCALE GENOMIC DNA]</scope>
    <source>
        <strain evidence="2 3">CBS 101986</strain>
    </source>
</reference>
<comment type="caution">
    <text evidence="2">The sequence shown here is derived from an EMBL/GenBank/DDBJ whole genome shotgun (WGS) entry which is preliminary data.</text>
</comment>
<protein>
    <submittedName>
        <fullName evidence="2">Uncharacterized protein</fullName>
    </submittedName>
</protein>
<dbReference type="EMBL" id="JAACJJ010000028">
    <property type="protein sequence ID" value="KAF5321977.1"/>
    <property type="molecule type" value="Genomic_DNA"/>
</dbReference>
<organism evidence="2 3">
    <name type="scientific">Psilocybe cf. subviscida</name>
    <dbReference type="NCBI Taxonomy" id="2480587"/>
    <lineage>
        <taxon>Eukaryota</taxon>
        <taxon>Fungi</taxon>
        <taxon>Dikarya</taxon>
        <taxon>Basidiomycota</taxon>
        <taxon>Agaricomycotina</taxon>
        <taxon>Agaricomycetes</taxon>
        <taxon>Agaricomycetidae</taxon>
        <taxon>Agaricales</taxon>
        <taxon>Agaricineae</taxon>
        <taxon>Strophariaceae</taxon>
        <taxon>Psilocybe</taxon>
    </lineage>
</organism>
<accession>A0A8H5BES9</accession>
<gene>
    <name evidence="2" type="ORF">D9619_000750</name>
</gene>
<name>A0A8H5BES9_9AGAR</name>
<dbReference type="Proteomes" id="UP000567179">
    <property type="component" value="Unassembled WGS sequence"/>
</dbReference>
<feature type="region of interest" description="Disordered" evidence="1">
    <location>
        <begin position="14"/>
        <end position="60"/>
    </location>
</feature>
<dbReference type="AlphaFoldDB" id="A0A8H5BES9"/>
<keyword evidence="3" id="KW-1185">Reference proteome</keyword>
<sequence>MVKITPTLTKPVIKVSSSKTDPATSSAAKAKDMKAAANREQQKLLAGGKPQAPAKPKPPR</sequence>
<evidence type="ECO:0000313" key="2">
    <source>
        <dbReference type="EMBL" id="KAF5321977.1"/>
    </source>
</evidence>
<evidence type="ECO:0000313" key="3">
    <source>
        <dbReference type="Proteomes" id="UP000567179"/>
    </source>
</evidence>
<evidence type="ECO:0000256" key="1">
    <source>
        <dbReference type="SAM" id="MobiDB-lite"/>
    </source>
</evidence>
<proteinExistence type="predicted"/>